<dbReference type="PROSITE" id="PS50102">
    <property type="entry name" value="RRM"/>
    <property type="match status" value="1"/>
</dbReference>
<feature type="region of interest" description="Disordered" evidence="4">
    <location>
        <begin position="569"/>
        <end position="594"/>
    </location>
</feature>
<dbReference type="InterPro" id="IPR002483">
    <property type="entry name" value="PWI_dom"/>
</dbReference>
<sequence length="771" mass="88404">MALFDEEDSADLKKHLLIVLEKICEADPNILAEYVMVLLQHDKTRDEIYKICINDLRDFLGDKTEDFVDDLFDSLKYKSYSKNSMRHQSSPKNEPQKRKYDRYSSKSPKYERSKRDYSQSGNRDRKANYENSYDDYDNRRKRKQNNYKSEYSSKNDSRSTDYSGRNLDVNYNYSNRNNEDSGSDFDLKKRYNSRNHNSNRAATSNDFSKNREYSSENSSRRNSVSDQLINSPNNLDETQNDEPYDPEDAVINHENANNEAEDSFKSQEKMTGFRPPIMLPGMIPVPNMYPVNMNMPMHLRIGMGMGLPINPGIGVVRPVNHPYNGNHMRPMSQIPNMIHNNSSIMGYNSLQNKNLKNNTKMNGFKPQFHQRSQNISNATKSDSNSSAHQNIDDIKFVPDTQFVIENIPVEHLNRFSIENYFSQFGQLINVQVDIDSKSALVIFSNSESGLRAYRSPNAILGNRFVSIRKRKRSQAEKNKPQSIQQDVQTDEEIRNRYLEKQKNIAELNDKKAKLVDMYMEQQKILMNKLIDPASASKLTKPAIDEIKSSIKKIQQMVKQVLSDTIADPNETTRPIVEPKDSLKNNLSDSNNDGLSKVENGSIGFKNSEKPYMQVLTKPSTYNKKAMKLDFRSKTLILENLPADTVAESLKADLSDFGTISFFEYDSNNLSAEITYSQRWEAEELVKKAPLKSGYDQVSITWKNTTDTIKPEIDTPFSSGPNLNDFNDPDDSILSSAFNTGEDTTDIDNLGYDGFNYHDSVSNIDGEKSWDM</sequence>
<protein>
    <submittedName>
        <fullName evidence="6">Putative RNA-binding protein</fullName>
    </submittedName>
</protein>
<feature type="compositionally biased region" description="Low complexity" evidence="4">
    <location>
        <begin position="583"/>
        <end position="594"/>
    </location>
</feature>
<proteinExistence type="predicted"/>
<feature type="coiled-coil region" evidence="3">
    <location>
        <begin position="490"/>
        <end position="517"/>
    </location>
</feature>
<reference evidence="6 7" key="1">
    <citation type="submission" date="2017-01" db="EMBL/GenBank/DDBJ databases">
        <authorList>
            <person name="Mah S.A."/>
            <person name="Swanson W.J."/>
            <person name="Moy G.W."/>
            <person name="Vacquier V.D."/>
        </authorList>
    </citation>
    <scope>NUCLEOTIDE SEQUENCE [LARGE SCALE GENOMIC DNA]</scope>
    <source>
        <strain evidence="6 7">GSMNP</strain>
    </source>
</reference>
<feature type="domain" description="RRM" evidence="5">
    <location>
        <begin position="400"/>
        <end position="472"/>
    </location>
</feature>
<dbReference type="GO" id="GO:0005634">
    <property type="term" value="C:nucleus"/>
    <property type="evidence" value="ECO:0007669"/>
    <property type="project" value="TreeGrafter"/>
</dbReference>
<dbReference type="InterPro" id="IPR035979">
    <property type="entry name" value="RBD_domain_sf"/>
</dbReference>
<dbReference type="STRING" id="133412.A0A1R1YDF8"/>
<evidence type="ECO:0000256" key="4">
    <source>
        <dbReference type="SAM" id="MobiDB-lite"/>
    </source>
</evidence>
<evidence type="ECO:0000313" key="7">
    <source>
        <dbReference type="Proteomes" id="UP000187283"/>
    </source>
</evidence>
<comment type="caution">
    <text evidence="6">The sequence shown here is derived from an EMBL/GenBank/DDBJ whole genome shotgun (WGS) entry which is preliminary data.</text>
</comment>
<dbReference type="GO" id="GO:0003723">
    <property type="term" value="F:RNA binding"/>
    <property type="evidence" value="ECO:0007669"/>
    <property type="project" value="UniProtKB-UniRule"/>
</dbReference>
<feature type="compositionally biased region" description="Polar residues" evidence="4">
    <location>
        <begin position="194"/>
        <end position="207"/>
    </location>
</feature>
<dbReference type="Proteomes" id="UP000187283">
    <property type="component" value="Unassembled WGS sequence"/>
</dbReference>
<dbReference type="OrthoDB" id="443401at2759"/>
<feature type="compositionally biased region" description="Basic and acidic residues" evidence="4">
    <location>
        <begin position="94"/>
        <end position="128"/>
    </location>
</feature>
<name>A0A1R1YDF8_9FUNG</name>
<gene>
    <name evidence="6" type="ORF">AYI70_g1228</name>
</gene>
<evidence type="ECO:0000256" key="3">
    <source>
        <dbReference type="SAM" id="Coils"/>
    </source>
</evidence>
<dbReference type="InterPro" id="IPR012677">
    <property type="entry name" value="Nucleotide-bd_a/b_plait_sf"/>
</dbReference>
<dbReference type="InterPro" id="IPR000504">
    <property type="entry name" value="RRM_dom"/>
</dbReference>
<keyword evidence="3" id="KW-0175">Coiled coil</keyword>
<organism evidence="6 7">
    <name type="scientific">Smittium culicis</name>
    <dbReference type="NCBI Taxonomy" id="133412"/>
    <lineage>
        <taxon>Eukaryota</taxon>
        <taxon>Fungi</taxon>
        <taxon>Fungi incertae sedis</taxon>
        <taxon>Zoopagomycota</taxon>
        <taxon>Kickxellomycotina</taxon>
        <taxon>Harpellomycetes</taxon>
        <taxon>Harpellales</taxon>
        <taxon>Legeriomycetaceae</taxon>
        <taxon>Smittium</taxon>
    </lineage>
</organism>
<accession>A0A1R1YDF8</accession>
<dbReference type="SUPFAM" id="SSF54928">
    <property type="entry name" value="RNA-binding domain, RBD"/>
    <property type="match status" value="1"/>
</dbReference>
<feature type="compositionally biased region" description="Polar residues" evidence="4">
    <location>
        <begin position="82"/>
        <end position="93"/>
    </location>
</feature>
<feature type="compositionally biased region" description="Low complexity" evidence="4">
    <location>
        <begin position="215"/>
        <end position="225"/>
    </location>
</feature>
<feature type="region of interest" description="Disordered" evidence="4">
    <location>
        <begin position="82"/>
        <end position="249"/>
    </location>
</feature>
<dbReference type="Gene3D" id="3.30.70.330">
    <property type="match status" value="1"/>
</dbReference>
<dbReference type="AlphaFoldDB" id="A0A1R1YDF8"/>
<feature type="compositionally biased region" description="Acidic residues" evidence="4">
    <location>
        <begin position="238"/>
        <end position="248"/>
    </location>
</feature>
<dbReference type="SMART" id="SM00360">
    <property type="entry name" value="RRM"/>
    <property type="match status" value="2"/>
</dbReference>
<feature type="compositionally biased region" description="Polar residues" evidence="4">
    <location>
        <begin position="226"/>
        <end position="237"/>
    </location>
</feature>
<keyword evidence="7" id="KW-1185">Reference proteome</keyword>
<dbReference type="InterPro" id="IPR045137">
    <property type="entry name" value="RBM26/27"/>
</dbReference>
<dbReference type="EMBL" id="LSSN01000248">
    <property type="protein sequence ID" value="OMJ24954.1"/>
    <property type="molecule type" value="Genomic_DNA"/>
</dbReference>
<dbReference type="PANTHER" id="PTHR14398">
    <property type="entry name" value="RNA RECOGNITION RRM/RNP DOMAIN"/>
    <property type="match status" value="1"/>
</dbReference>
<evidence type="ECO:0000313" key="6">
    <source>
        <dbReference type="EMBL" id="OMJ24954.1"/>
    </source>
</evidence>
<keyword evidence="1 2" id="KW-0694">RNA-binding</keyword>
<evidence type="ECO:0000256" key="2">
    <source>
        <dbReference type="PROSITE-ProRule" id="PRU00176"/>
    </source>
</evidence>
<evidence type="ECO:0000259" key="5">
    <source>
        <dbReference type="PROSITE" id="PS50102"/>
    </source>
</evidence>
<dbReference type="PANTHER" id="PTHR14398:SF0">
    <property type="entry name" value="ZINC FINGER PROTEIN SWM"/>
    <property type="match status" value="1"/>
</dbReference>
<dbReference type="Pfam" id="PF01480">
    <property type="entry name" value="PWI"/>
    <property type="match status" value="1"/>
</dbReference>
<evidence type="ECO:0000256" key="1">
    <source>
        <dbReference type="ARBA" id="ARBA00022884"/>
    </source>
</evidence>